<dbReference type="GO" id="GO:0005829">
    <property type="term" value="C:cytosol"/>
    <property type="evidence" value="ECO:0007669"/>
    <property type="project" value="TreeGrafter"/>
</dbReference>
<feature type="region of interest" description="Disordered" evidence="2">
    <location>
        <begin position="72"/>
        <end position="97"/>
    </location>
</feature>
<keyword evidence="1" id="KW-0238">DNA-binding</keyword>
<accession>A0A9W6IMN3</accession>
<dbReference type="SMART" id="SM00530">
    <property type="entry name" value="HTH_XRE"/>
    <property type="match status" value="1"/>
</dbReference>
<organism evidence="4 5">
    <name type="scientific">Maricaulis virginensis</name>
    <dbReference type="NCBI Taxonomy" id="144022"/>
    <lineage>
        <taxon>Bacteria</taxon>
        <taxon>Pseudomonadati</taxon>
        <taxon>Pseudomonadota</taxon>
        <taxon>Alphaproteobacteria</taxon>
        <taxon>Maricaulales</taxon>
        <taxon>Maricaulaceae</taxon>
        <taxon>Maricaulis</taxon>
    </lineage>
</organism>
<comment type="caution">
    <text evidence="4">The sequence shown here is derived from an EMBL/GenBank/DDBJ whole genome shotgun (WGS) entry which is preliminary data.</text>
</comment>
<reference evidence="4" key="2">
    <citation type="submission" date="2023-01" db="EMBL/GenBank/DDBJ databases">
        <authorList>
            <person name="Sun Q."/>
            <person name="Evtushenko L."/>
        </authorList>
    </citation>
    <scope>NUCLEOTIDE SEQUENCE</scope>
    <source>
        <strain evidence="4">VKM B-1513</strain>
    </source>
</reference>
<dbReference type="InterPro" id="IPR010982">
    <property type="entry name" value="Lambda_DNA-bd_dom_sf"/>
</dbReference>
<dbReference type="SUPFAM" id="SSF47413">
    <property type="entry name" value="lambda repressor-like DNA-binding domains"/>
    <property type="match status" value="1"/>
</dbReference>
<dbReference type="PANTHER" id="PTHR46797">
    <property type="entry name" value="HTH-TYPE TRANSCRIPTIONAL REGULATOR"/>
    <property type="match status" value="1"/>
</dbReference>
<evidence type="ECO:0000313" key="4">
    <source>
        <dbReference type="EMBL" id="GLK52029.1"/>
    </source>
</evidence>
<dbReference type="Pfam" id="PF01381">
    <property type="entry name" value="HTH_3"/>
    <property type="match status" value="1"/>
</dbReference>
<dbReference type="GO" id="GO:0003700">
    <property type="term" value="F:DNA-binding transcription factor activity"/>
    <property type="evidence" value="ECO:0007669"/>
    <property type="project" value="TreeGrafter"/>
</dbReference>
<dbReference type="InterPro" id="IPR001387">
    <property type="entry name" value="Cro/C1-type_HTH"/>
</dbReference>
<dbReference type="RefSeq" id="WP_271186393.1">
    <property type="nucleotide sequence ID" value="NZ_BSFE01000003.1"/>
</dbReference>
<dbReference type="PANTHER" id="PTHR46797:SF1">
    <property type="entry name" value="METHYLPHOSPHONATE SYNTHASE"/>
    <property type="match status" value="1"/>
</dbReference>
<evidence type="ECO:0000313" key="5">
    <source>
        <dbReference type="Proteomes" id="UP001143486"/>
    </source>
</evidence>
<protein>
    <recommendedName>
        <fullName evidence="3">HTH cro/C1-type domain-containing protein</fullName>
    </recommendedName>
</protein>
<name>A0A9W6IMN3_9PROT</name>
<gene>
    <name evidence="4" type="ORF">GCM10017621_15370</name>
</gene>
<dbReference type="AlphaFoldDB" id="A0A9W6IMN3"/>
<dbReference type="EMBL" id="BSFE01000003">
    <property type="protein sequence ID" value="GLK52029.1"/>
    <property type="molecule type" value="Genomic_DNA"/>
</dbReference>
<keyword evidence="5" id="KW-1185">Reference proteome</keyword>
<evidence type="ECO:0000256" key="2">
    <source>
        <dbReference type="SAM" id="MobiDB-lite"/>
    </source>
</evidence>
<reference evidence="4" key="1">
    <citation type="journal article" date="2014" name="Int. J. Syst. Evol. Microbiol.">
        <title>Complete genome sequence of Corynebacterium casei LMG S-19264T (=DSM 44701T), isolated from a smear-ripened cheese.</title>
        <authorList>
            <consortium name="US DOE Joint Genome Institute (JGI-PGF)"/>
            <person name="Walter F."/>
            <person name="Albersmeier A."/>
            <person name="Kalinowski J."/>
            <person name="Ruckert C."/>
        </authorList>
    </citation>
    <scope>NUCLEOTIDE SEQUENCE</scope>
    <source>
        <strain evidence="4">VKM B-1513</strain>
    </source>
</reference>
<evidence type="ECO:0000259" key="3">
    <source>
        <dbReference type="PROSITE" id="PS50943"/>
    </source>
</evidence>
<dbReference type="Proteomes" id="UP001143486">
    <property type="component" value="Unassembled WGS sequence"/>
</dbReference>
<evidence type="ECO:0000256" key="1">
    <source>
        <dbReference type="ARBA" id="ARBA00023125"/>
    </source>
</evidence>
<dbReference type="Gene3D" id="1.10.260.40">
    <property type="entry name" value="lambda repressor-like DNA-binding domains"/>
    <property type="match status" value="1"/>
</dbReference>
<dbReference type="InterPro" id="IPR050807">
    <property type="entry name" value="TransReg_Diox_bact_type"/>
</dbReference>
<sequence length="97" mass="10450">MEFLISDQRDTSLVQLGGRIRKTREARGLSLHELARLSGISAPALSLIETGKRDLRVTSLYRIAGALRIPAGDLVEPPSEGTPGRAADEGYDLGDYA</sequence>
<dbReference type="PROSITE" id="PS50943">
    <property type="entry name" value="HTH_CROC1"/>
    <property type="match status" value="1"/>
</dbReference>
<feature type="domain" description="HTH cro/C1-type" evidence="3">
    <location>
        <begin position="20"/>
        <end position="74"/>
    </location>
</feature>
<dbReference type="CDD" id="cd00093">
    <property type="entry name" value="HTH_XRE"/>
    <property type="match status" value="1"/>
</dbReference>
<dbReference type="GO" id="GO:0003677">
    <property type="term" value="F:DNA binding"/>
    <property type="evidence" value="ECO:0007669"/>
    <property type="project" value="UniProtKB-KW"/>
</dbReference>
<proteinExistence type="predicted"/>